<sequence>MTLTRSTVCPYTDCETTLHVHSQPLMSTVSMCAPTACHSNMHLGPVLDILGSTTSHHLLHHPARQHSPCGTISLGNSWYLNILSILHLLF</sequence>
<dbReference type="EMBL" id="JAIWYP010000006">
    <property type="protein sequence ID" value="KAH3808512.1"/>
    <property type="molecule type" value="Genomic_DNA"/>
</dbReference>
<reference evidence="1" key="2">
    <citation type="submission" date="2020-11" db="EMBL/GenBank/DDBJ databases">
        <authorList>
            <person name="McCartney M.A."/>
            <person name="Auch B."/>
            <person name="Kono T."/>
            <person name="Mallez S."/>
            <person name="Becker A."/>
            <person name="Gohl D.M."/>
            <person name="Silverstein K.A.T."/>
            <person name="Koren S."/>
            <person name="Bechman K.B."/>
            <person name="Herman A."/>
            <person name="Abrahante J.E."/>
            <person name="Garbe J."/>
        </authorList>
    </citation>
    <scope>NUCLEOTIDE SEQUENCE</scope>
    <source>
        <strain evidence="1">Duluth1</strain>
        <tissue evidence="1">Whole animal</tissue>
    </source>
</reference>
<accession>A0A9D4G1P4</accession>
<organism evidence="1 2">
    <name type="scientific">Dreissena polymorpha</name>
    <name type="common">Zebra mussel</name>
    <name type="synonym">Mytilus polymorpha</name>
    <dbReference type="NCBI Taxonomy" id="45954"/>
    <lineage>
        <taxon>Eukaryota</taxon>
        <taxon>Metazoa</taxon>
        <taxon>Spiralia</taxon>
        <taxon>Lophotrochozoa</taxon>
        <taxon>Mollusca</taxon>
        <taxon>Bivalvia</taxon>
        <taxon>Autobranchia</taxon>
        <taxon>Heteroconchia</taxon>
        <taxon>Euheterodonta</taxon>
        <taxon>Imparidentia</taxon>
        <taxon>Neoheterodontei</taxon>
        <taxon>Myida</taxon>
        <taxon>Dreissenoidea</taxon>
        <taxon>Dreissenidae</taxon>
        <taxon>Dreissena</taxon>
    </lineage>
</organism>
<keyword evidence="2" id="KW-1185">Reference proteome</keyword>
<proteinExistence type="predicted"/>
<dbReference type="Proteomes" id="UP000828390">
    <property type="component" value="Unassembled WGS sequence"/>
</dbReference>
<gene>
    <name evidence="1" type="ORF">DPMN_136868</name>
</gene>
<name>A0A9D4G1P4_DREPO</name>
<evidence type="ECO:0000313" key="2">
    <source>
        <dbReference type="Proteomes" id="UP000828390"/>
    </source>
</evidence>
<comment type="caution">
    <text evidence="1">The sequence shown here is derived from an EMBL/GenBank/DDBJ whole genome shotgun (WGS) entry which is preliminary data.</text>
</comment>
<protein>
    <submittedName>
        <fullName evidence="1">Uncharacterized protein</fullName>
    </submittedName>
</protein>
<reference evidence="1" key="1">
    <citation type="journal article" date="2019" name="bioRxiv">
        <title>The Genome of the Zebra Mussel, Dreissena polymorpha: A Resource for Invasive Species Research.</title>
        <authorList>
            <person name="McCartney M.A."/>
            <person name="Auch B."/>
            <person name="Kono T."/>
            <person name="Mallez S."/>
            <person name="Zhang Y."/>
            <person name="Obille A."/>
            <person name="Becker A."/>
            <person name="Abrahante J.E."/>
            <person name="Garbe J."/>
            <person name="Badalamenti J.P."/>
            <person name="Herman A."/>
            <person name="Mangelson H."/>
            <person name="Liachko I."/>
            <person name="Sullivan S."/>
            <person name="Sone E.D."/>
            <person name="Koren S."/>
            <person name="Silverstein K.A.T."/>
            <person name="Beckman K.B."/>
            <person name="Gohl D.M."/>
        </authorList>
    </citation>
    <scope>NUCLEOTIDE SEQUENCE</scope>
    <source>
        <strain evidence="1">Duluth1</strain>
        <tissue evidence="1">Whole animal</tissue>
    </source>
</reference>
<dbReference type="AlphaFoldDB" id="A0A9D4G1P4"/>
<evidence type="ECO:0000313" key="1">
    <source>
        <dbReference type="EMBL" id="KAH3808512.1"/>
    </source>
</evidence>